<dbReference type="AlphaFoldDB" id="A0AAW0E9Q3"/>
<proteinExistence type="predicted"/>
<name>A0AAW0E9Q3_9AGAR</name>
<evidence type="ECO:0000313" key="2">
    <source>
        <dbReference type="Proteomes" id="UP001362999"/>
    </source>
</evidence>
<keyword evidence="2" id="KW-1185">Reference proteome</keyword>
<reference evidence="1 2" key="1">
    <citation type="journal article" date="2024" name="J Genomics">
        <title>Draft genome sequencing and assembly of Favolaschia claudopus CIRM-BRFM 2984 isolated from oak limbs.</title>
        <authorList>
            <person name="Navarro D."/>
            <person name="Drula E."/>
            <person name="Chaduli D."/>
            <person name="Cazenave R."/>
            <person name="Ahrendt S."/>
            <person name="Wang J."/>
            <person name="Lipzen A."/>
            <person name="Daum C."/>
            <person name="Barry K."/>
            <person name="Grigoriev I.V."/>
            <person name="Favel A."/>
            <person name="Rosso M.N."/>
            <person name="Martin F."/>
        </authorList>
    </citation>
    <scope>NUCLEOTIDE SEQUENCE [LARGE SCALE GENOMIC DNA]</scope>
    <source>
        <strain evidence="1 2">CIRM-BRFM 2984</strain>
    </source>
</reference>
<gene>
    <name evidence="1" type="ORF">R3P38DRAFT_3166154</name>
</gene>
<accession>A0AAW0E9Q3</accession>
<dbReference type="Proteomes" id="UP001362999">
    <property type="component" value="Unassembled WGS sequence"/>
</dbReference>
<evidence type="ECO:0000313" key="1">
    <source>
        <dbReference type="EMBL" id="KAK7061178.1"/>
    </source>
</evidence>
<protein>
    <submittedName>
        <fullName evidence="1">Uncharacterized protein</fullName>
    </submittedName>
</protein>
<sequence>MSLDPDFIAARHAAVQRSLDMIKEANQLRDMSGDEDWGWARTRAEQTLNKFARLRVPKIQRAAARRSTRLLYLSLREEFERQAPGCTDELTWAGAMRGVDEGWLWGGSSAEWPPVNPAQNHPGYWLREKDDKISPYIIPQIRSSDFTIVPLEI</sequence>
<organism evidence="1 2">
    <name type="scientific">Favolaschia claudopus</name>
    <dbReference type="NCBI Taxonomy" id="2862362"/>
    <lineage>
        <taxon>Eukaryota</taxon>
        <taxon>Fungi</taxon>
        <taxon>Dikarya</taxon>
        <taxon>Basidiomycota</taxon>
        <taxon>Agaricomycotina</taxon>
        <taxon>Agaricomycetes</taxon>
        <taxon>Agaricomycetidae</taxon>
        <taxon>Agaricales</taxon>
        <taxon>Marasmiineae</taxon>
        <taxon>Mycenaceae</taxon>
        <taxon>Favolaschia</taxon>
    </lineage>
</organism>
<comment type="caution">
    <text evidence="1">The sequence shown here is derived from an EMBL/GenBank/DDBJ whole genome shotgun (WGS) entry which is preliminary data.</text>
</comment>
<dbReference type="EMBL" id="JAWWNJ010000002">
    <property type="protein sequence ID" value="KAK7061178.1"/>
    <property type="molecule type" value="Genomic_DNA"/>
</dbReference>